<dbReference type="HOGENOM" id="CLU_370079_0_0_1"/>
<proteinExistence type="predicted"/>
<organism evidence="2 3">
    <name type="scientific">Laccaria amethystina LaAM-08-1</name>
    <dbReference type="NCBI Taxonomy" id="1095629"/>
    <lineage>
        <taxon>Eukaryota</taxon>
        <taxon>Fungi</taxon>
        <taxon>Dikarya</taxon>
        <taxon>Basidiomycota</taxon>
        <taxon>Agaricomycotina</taxon>
        <taxon>Agaricomycetes</taxon>
        <taxon>Agaricomycetidae</taxon>
        <taxon>Agaricales</taxon>
        <taxon>Agaricineae</taxon>
        <taxon>Hydnangiaceae</taxon>
        <taxon>Laccaria</taxon>
    </lineage>
</organism>
<accession>A0A0C9XZB4</accession>
<feature type="region of interest" description="Disordered" evidence="1">
    <location>
        <begin position="207"/>
        <end position="229"/>
    </location>
</feature>
<feature type="non-terminal residue" evidence="2">
    <location>
        <position position="1"/>
    </location>
</feature>
<reference evidence="2 3" key="1">
    <citation type="submission" date="2014-04" db="EMBL/GenBank/DDBJ databases">
        <authorList>
            <consortium name="DOE Joint Genome Institute"/>
            <person name="Kuo A."/>
            <person name="Kohler A."/>
            <person name="Nagy L.G."/>
            <person name="Floudas D."/>
            <person name="Copeland A."/>
            <person name="Barry K.W."/>
            <person name="Cichocki N."/>
            <person name="Veneault-Fourrey C."/>
            <person name="LaButti K."/>
            <person name="Lindquist E.A."/>
            <person name="Lipzen A."/>
            <person name="Lundell T."/>
            <person name="Morin E."/>
            <person name="Murat C."/>
            <person name="Sun H."/>
            <person name="Tunlid A."/>
            <person name="Henrissat B."/>
            <person name="Grigoriev I.V."/>
            <person name="Hibbett D.S."/>
            <person name="Martin F."/>
            <person name="Nordberg H.P."/>
            <person name="Cantor M.N."/>
            <person name="Hua S.X."/>
        </authorList>
    </citation>
    <scope>NUCLEOTIDE SEQUENCE [LARGE SCALE GENOMIC DNA]</scope>
    <source>
        <strain evidence="2 3">LaAM-08-1</strain>
    </source>
</reference>
<feature type="region of interest" description="Disordered" evidence="1">
    <location>
        <begin position="241"/>
        <end position="280"/>
    </location>
</feature>
<feature type="compositionally biased region" description="Polar residues" evidence="1">
    <location>
        <begin position="619"/>
        <end position="633"/>
    </location>
</feature>
<dbReference type="Proteomes" id="UP000054477">
    <property type="component" value="Unassembled WGS sequence"/>
</dbReference>
<reference evidence="3" key="2">
    <citation type="submission" date="2015-01" db="EMBL/GenBank/DDBJ databases">
        <title>Evolutionary Origins and Diversification of the Mycorrhizal Mutualists.</title>
        <authorList>
            <consortium name="DOE Joint Genome Institute"/>
            <consortium name="Mycorrhizal Genomics Consortium"/>
            <person name="Kohler A."/>
            <person name="Kuo A."/>
            <person name="Nagy L.G."/>
            <person name="Floudas D."/>
            <person name="Copeland A."/>
            <person name="Barry K.W."/>
            <person name="Cichocki N."/>
            <person name="Veneault-Fourrey C."/>
            <person name="LaButti K."/>
            <person name="Lindquist E.A."/>
            <person name="Lipzen A."/>
            <person name="Lundell T."/>
            <person name="Morin E."/>
            <person name="Murat C."/>
            <person name="Riley R."/>
            <person name="Ohm R."/>
            <person name="Sun H."/>
            <person name="Tunlid A."/>
            <person name="Henrissat B."/>
            <person name="Grigoriev I.V."/>
            <person name="Hibbett D.S."/>
            <person name="Martin F."/>
        </authorList>
    </citation>
    <scope>NUCLEOTIDE SEQUENCE [LARGE SCALE GENOMIC DNA]</scope>
    <source>
        <strain evidence="3">LaAM-08-1</strain>
    </source>
</reference>
<gene>
    <name evidence="2" type="ORF">K443DRAFT_36847</name>
</gene>
<evidence type="ECO:0000313" key="3">
    <source>
        <dbReference type="Proteomes" id="UP000054477"/>
    </source>
</evidence>
<feature type="region of interest" description="Disordered" evidence="1">
    <location>
        <begin position="603"/>
        <end position="633"/>
    </location>
</feature>
<dbReference type="AlphaFoldDB" id="A0A0C9XZB4"/>
<name>A0A0C9XZB4_9AGAR</name>
<protein>
    <submittedName>
        <fullName evidence="2">Uncharacterized protein</fullName>
    </submittedName>
</protein>
<feature type="compositionally biased region" description="Polar residues" evidence="1">
    <location>
        <begin position="241"/>
        <end position="264"/>
    </location>
</feature>
<dbReference type="InterPro" id="IPR021109">
    <property type="entry name" value="Peptidase_aspartic_dom_sf"/>
</dbReference>
<dbReference type="EMBL" id="KN838612">
    <property type="protein sequence ID" value="KIK01138.1"/>
    <property type="molecule type" value="Genomic_DNA"/>
</dbReference>
<feature type="region of interest" description="Disordered" evidence="1">
    <location>
        <begin position="686"/>
        <end position="731"/>
    </location>
</feature>
<evidence type="ECO:0000313" key="2">
    <source>
        <dbReference type="EMBL" id="KIK01138.1"/>
    </source>
</evidence>
<feature type="compositionally biased region" description="Basic and acidic residues" evidence="1">
    <location>
        <begin position="720"/>
        <end position="731"/>
    </location>
</feature>
<evidence type="ECO:0000256" key="1">
    <source>
        <dbReference type="SAM" id="MobiDB-lite"/>
    </source>
</evidence>
<keyword evidence="3" id="KW-1185">Reference proteome</keyword>
<sequence length="731" mass="80833">MSAPMAVPDFSGEPGDAIQSAEFLKKFRALMNIGNITSDARMNSSFENYLKYNSPADEWFKELNTSEMTWKALEKAFLERFPPIQKAKKSESELERELCELRLKADELGKKEKYAGEEVWSHVAFAERALSLARQAKINTGSNSIWKVRDELPEIIRQKVKETYATWDEFCTAIKEVDTSHIRDGVKKYQKEKEEKERMESLIASLRHTQQQQQRRQLPPAVPLSPMSNASNAMRSMAIGPQQSTPATTSNVTQPAAPTNSNPFASPAGGRGNLFNRPQPVTDEDREALARSIGYYPLQPNTTEGINVWHQQLRDWRVKNGDGLITAETGFPLRPGGAEPGSGECFQCGQVGHRRDMGQCRTTAINGRERTYRTICGRILRSRPVAQVNAVDDAGGDAQGKSGKWGRAVCMSGEQAAPISVEPTGVDRLNSPDNFDVVHTACENATIIDLYSVGDKGRMWETLEQREVPFVHWLLVHGPQGEIVRVRALFDGGAMVGAMCTSYFKKVQHRLCGQTKPSSRRLRMANGVILPSQGVWKGRLQLGGLHAEGEFEVFDSGGGWEFLFGKPLLRCFKAVHDFDSDTVTIRTPQDSVVLRNNVELVKTTPTGASPAHSAEQRENSLGGSSSTNPPSRQVLHTNVLEPLVQNDKSGFISDCIKVTTEGASYGIEELNEDVEQEGEYVEEDVAKQDNRMQGEKQGTNQGGGEIPPSREVLNYSAASEEAREADSLLVA</sequence>
<dbReference type="OrthoDB" id="2678560at2759"/>
<dbReference type="Gene3D" id="2.40.70.10">
    <property type="entry name" value="Acid Proteases"/>
    <property type="match status" value="1"/>
</dbReference>